<dbReference type="RefSeq" id="WP_347722261.1">
    <property type="nucleotide sequence ID" value="NZ_CP104395.1"/>
</dbReference>
<protein>
    <submittedName>
        <fullName evidence="3">NUDIX family hydrolase</fullName>
    </submittedName>
</protein>
<sequence length="154" mass="17643">MRVPEEADRDFTASCFIVEDGKVLFLKHSKLGKWLPPGGHIEADETPDEAALRETLEETGWKVRISKDFVPETSYDSVSQDLPRPFNVNIHPISDDHLHCDFQFLGEPIEKQDASHGHEHDGLEWFTIEEIEEIETPENARVAARKALRLARDR</sequence>
<dbReference type="PANTHER" id="PTHR43736">
    <property type="entry name" value="ADP-RIBOSE PYROPHOSPHATASE"/>
    <property type="match status" value="1"/>
</dbReference>
<accession>A0ABY8CJ83</accession>
<evidence type="ECO:0000313" key="3">
    <source>
        <dbReference type="EMBL" id="WEL19391.1"/>
    </source>
</evidence>
<evidence type="ECO:0000259" key="2">
    <source>
        <dbReference type="PROSITE" id="PS51462"/>
    </source>
</evidence>
<dbReference type="SUPFAM" id="SSF55811">
    <property type="entry name" value="Nudix"/>
    <property type="match status" value="1"/>
</dbReference>
<name>A0ABY8CJ83_9ARCH</name>
<dbReference type="Proteomes" id="UP001218034">
    <property type="component" value="Chromosome"/>
</dbReference>
<evidence type="ECO:0000256" key="1">
    <source>
        <dbReference type="ARBA" id="ARBA00022801"/>
    </source>
</evidence>
<dbReference type="InterPro" id="IPR000086">
    <property type="entry name" value="NUDIX_hydrolase_dom"/>
</dbReference>
<dbReference type="PROSITE" id="PS00893">
    <property type="entry name" value="NUDIX_BOX"/>
    <property type="match status" value="1"/>
</dbReference>
<organism evidence="3 4">
    <name type="scientific">Candidatus Nanohalococcus occultus</name>
    <dbReference type="NCBI Taxonomy" id="2978047"/>
    <lineage>
        <taxon>Archaea</taxon>
        <taxon>Candidatus Nanohalarchaeota</taxon>
        <taxon>Candidatus Nanohalarchaeota incertae sedis</taxon>
        <taxon>Candidatus Nanohalococcus</taxon>
    </lineage>
</organism>
<dbReference type="InterPro" id="IPR020476">
    <property type="entry name" value="Nudix_hydrolase"/>
</dbReference>
<dbReference type="InterPro" id="IPR015797">
    <property type="entry name" value="NUDIX_hydrolase-like_dom_sf"/>
</dbReference>
<dbReference type="GO" id="GO:0016787">
    <property type="term" value="F:hydrolase activity"/>
    <property type="evidence" value="ECO:0007669"/>
    <property type="project" value="UniProtKB-KW"/>
</dbReference>
<dbReference type="PROSITE" id="PS51462">
    <property type="entry name" value="NUDIX"/>
    <property type="match status" value="1"/>
</dbReference>
<dbReference type="EMBL" id="CP104395">
    <property type="protein sequence ID" value="WEL19391.1"/>
    <property type="molecule type" value="Genomic_DNA"/>
</dbReference>
<dbReference type="InterPro" id="IPR020084">
    <property type="entry name" value="NUDIX_hydrolase_CS"/>
</dbReference>
<gene>
    <name evidence="3" type="ORF">SVXNc_0366</name>
</gene>
<dbReference type="PRINTS" id="PR00502">
    <property type="entry name" value="NUDIXFAMILY"/>
</dbReference>
<reference evidence="3 4" key="1">
    <citation type="submission" date="2022-09" db="EMBL/GenBank/DDBJ databases">
        <title>Xylan utilization by haloarchaea-nanohaloarchaea associations.</title>
        <authorList>
            <person name="Yakimov M."/>
        </authorList>
    </citation>
    <scope>NUCLEOTIDE SEQUENCE [LARGE SCALE GENOMIC DNA]</scope>
    <source>
        <strain evidence="3 4">SVXNc</strain>
    </source>
</reference>
<dbReference type="PANTHER" id="PTHR43736:SF1">
    <property type="entry name" value="DIHYDRONEOPTERIN TRIPHOSPHATE DIPHOSPHATASE"/>
    <property type="match status" value="1"/>
</dbReference>
<dbReference type="Pfam" id="PF00293">
    <property type="entry name" value="NUDIX"/>
    <property type="match status" value="1"/>
</dbReference>
<dbReference type="Gene3D" id="3.90.79.10">
    <property type="entry name" value="Nucleoside Triphosphate Pyrophosphohydrolase"/>
    <property type="match status" value="1"/>
</dbReference>
<feature type="domain" description="Nudix hydrolase" evidence="2">
    <location>
        <begin position="8"/>
        <end position="148"/>
    </location>
</feature>
<proteinExistence type="predicted"/>
<keyword evidence="4" id="KW-1185">Reference proteome</keyword>
<evidence type="ECO:0000313" key="4">
    <source>
        <dbReference type="Proteomes" id="UP001218034"/>
    </source>
</evidence>
<dbReference type="GeneID" id="90589802"/>
<dbReference type="CDD" id="cd03674">
    <property type="entry name" value="NUDIX_Hydrolase"/>
    <property type="match status" value="1"/>
</dbReference>
<keyword evidence="1 3" id="KW-0378">Hydrolase</keyword>